<reference evidence="2" key="1">
    <citation type="submission" date="2020-10" db="EMBL/GenBank/DDBJ databases">
        <title>Taxonomic study of unclassified bacteria belonging to the class Ktedonobacteria.</title>
        <authorList>
            <person name="Yabe S."/>
            <person name="Wang C.M."/>
            <person name="Zheng Y."/>
            <person name="Sakai Y."/>
            <person name="Cavaletti L."/>
            <person name="Monciardini P."/>
            <person name="Donadio S."/>
        </authorList>
    </citation>
    <scope>NUCLEOTIDE SEQUENCE</scope>
    <source>
        <strain evidence="2">SOSP1-1</strain>
    </source>
</reference>
<protein>
    <recommendedName>
        <fullName evidence="1">TIR domain-containing protein</fullName>
    </recommendedName>
</protein>
<dbReference type="Gene3D" id="3.40.50.10140">
    <property type="entry name" value="Toll/interleukin-1 receptor homology (TIR) domain"/>
    <property type="match status" value="1"/>
</dbReference>
<gene>
    <name evidence="2" type="ORF">KSX_82450</name>
</gene>
<accession>A0A8J3MVA3</accession>
<comment type="caution">
    <text evidence="2">The sequence shown here is derived from an EMBL/GenBank/DDBJ whole genome shotgun (WGS) entry which is preliminary data.</text>
</comment>
<keyword evidence="3" id="KW-1185">Reference proteome</keyword>
<proteinExistence type="predicted"/>
<dbReference type="Gene3D" id="2.40.10.120">
    <property type="match status" value="1"/>
</dbReference>
<dbReference type="RefSeq" id="WP_220199149.1">
    <property type="nucleotide sequence ID" value="NZ_BNJF01000007.1"/>
</dbReference>
<dbReference type="EMBL" id="BNJF01000007">
    <property type="protein sequence ID" value="GHO50082.1"/>
    <property type="molecule type" value="Genomic_DNA"/>
</dbReference>
<dbReference type="Proteomes" id="UP000612362">
    <property type="component" value="Unassembled WGS sequence"/>
</dbReference>
<dbReference type="InterPro" id="IPR035897">
    <property type="entry name" value="Toll_tir_struct_dom_sf"/>
</dbReference>
<evidence type="ECO:0000259" key="1">
    <source>
        <dbReference type="Pfam" id="PF01582"/>
    </source>
</evidence>
<dbReference type="GO" id="GO:0007165">
    <property type="term" value="P:signal transduction"/>
    <property type="evidence" value="ECO:0007669"/>
    <property type="project" value="InterPro"/>
</dbReference>
<evidence type="ECO:0000313" key="2">
    <source>
        <dbReference type="EMBL" id="GHO50082.1"/>
    </source>
</evidence>
<dbReference type="SUPFAM" id="SSF52200">
    <property type="entry name" value="Toll/Interleukin receptor TIR domain"/>
    <property type="match status" value="1"/>
</dbReference>
<dbReference type="Pfam" id="PF01582">
    <property type="entry name" value="TIR"/>
    <property type="match status" value="1"/>
</dbReference>
<name>A0A8J3MVA3_9CHLR</name>
<dbReference type="InterPro" id="IPR000157">
    <property type="entry name" value="TIR_dom"/>
</dbReference>
<dbReference type="InterPro" id="IPR009003">
    <property type="entry name" value="Peptidase_S1_PA"/>
</dbReference>
<organism evidence="2 3">
    <name type="scientific">Ktedonospora formicarum</name>
    <dbReference type="NCBI Taxonomy" id="2778364"/>
    <lineage>
        <taxon>Bacteria</taxon>
        <taxon>Bacillati</taxon>
        <taxon>Chloroflexota</taxon>
        <taxon>Ktedonobacteria</taxon>
        <taxon>Ktedonobacterales</taxon>
        <taxon>Ktedonobacteraceae</taxon>
        <taxon>Ktedonospora</taxon>
    </lineage>
</organism>
<sequence length="397" mass="44929">MTDQQTLRAFLRQCVVSLFMGETSLGTGFFVAPGYILTCAHVVRQAYESGRTLLAYSSMGTSLGEARIERYEYSVVHNQLLPHDPQASEIYPDLALLRIALTTHPCVYLDTRAIMEKDELSSCGFNEKRFAGGDEVAFVAEGKSWLDERRYLLKLREGQAQHGLSGAPLLHTRNGTVCGVMQQTRGSQSDVGGRAIPTRAVLEALPELVALQQLAHQEDSRWLNCLDPRQRHELVRATGAFTGQRPVRIVDLCSDNKKDLRLRQDLLTHLSILRRKREMVLWYERDIALGRKTNVELRKQVEEADIILLLLSPDFFASDIIDELVQIAMRRYDPPCVNVVPILMRPVEDWRTQSFGGLQQLPLDRSFLSIGQTEVKLTEVARAIRLLVEQVWQAMTA</sequence>
<dbReference type="AlphaFoldDB" id="A0A8J3MVA3"/>
<dbReference type="Pfam" id="PF13365">
    <property type="entry name" value="Trypsin_2"/>
    <property type="match status" value="1"/>
</dbReference>
<feature type="domain" description="TIR" evidence="1">
    <location>
        <begin position="262"/>
        <end position="353"/>
    </location>
</feature>
<evidence type="ECO:0000313" key="3">
    <source>
        <dbReference type="Proteomes" id="UP000612362"/>
    </source>
</evidence>
<dbReference type="SUPFAM" id="SSF50494">
    <property type="entry name" value="Trypsin-like serine proteases"/>
    <property type="match status" value="1"/>
</dbReference>